<evidence type="ECO:0000256" key="1">
    <source>
        <dbReference type="SAM" id="SignalP"/>
    </source>
</evidence>
<protein>
    <recommendedName>
        <fullName evidence="4">DUF1307 domain-containing protein</fullName>
    </recommendedName>
</protein>
<comment type="caution">
    <text evidence="2">The sequence shown here is derived from an EMBL/GenBank/DDBJ whole genome shotgun (WGS) entry which is preliminary data.</text>
</comment>
<keyword evidence="1" id="KW-0732">Signal</keyword>
<evidence type="ECO:0000313" key="3">
    <source>
        <dbReference type="Proteomes" id="UP000004835"/>
    </source>
</evidence>
<dbReference type="AlphaFoldDB" id="F0EFB1"/>
<reference evidence="2 3" key="1">
    <citation type="submission" date="2011-01" db="EMBL/GenBank/DDBJ databases">
        <authorList>
            <person name="Muzny D."/>
            <person name="Qin X."/>
            <person name="Deng J."/>
            <person name="Jiang H."/>
            <person name="Liu Y."/>
            <person name="Qu J."/>
            <person name="Song X.-Z."/>
            <person name="Zhang L."/>
            <person name="Thornton R."/>
            <person name="Coyle M."/>
            <person name="Francisco L."/>
            <person name="Jackson L."/>
            <person name="Javaid M."/>
            <person name="Korchina V."/>
            <person name="Kovar C."/>
            <person name="Mata R."/>
            <person name="Mathew T."/>
            <person name="Ngo R."/>
            <person name="Nguyen L."/>
            <person name="Nguyen N."/>
            <person name="Okwuonu G."/>
            <person name="Ongeri F."/>
            <person name="Pham C."/>
            <person name="Simmons D."/>
            <person name="Wilczek-Boney K."/>
            <person name="Hale W."/>
            <person name="Jakkamsetti A."/>
            <person name="Pham P."/>
            <person name="Ruth R."/>
            <person name="San Lucas F."/>
            <person name="Warren J."/>
            <person name="Zhang J."/>
            <person name="Zhao Z."/>
            <person name="Zhou C."/>
            <person name="Zhu D."/>
            <person name="Lee S."/>
            <person name="Bess C."/>
            <person name="Blankenburg K."/>
            <person name="Forbes L."/>
            <person name="Fu Q."/>
            <person name="Gubbala S."/>
            <person name="Hirani K."/>
            <person name="Jayaseelan J.C."/>
            <person name="Lara F."/>
            <person name="Munidasa M."/>
            <person name="Palculict T."/>
            <person name="Patil S."/>
            <person name="Pu L.-L."/>
            <person name="Saada N."/>
            <person name="Tang L."/>
            <person name="Weissenberger G."/>
            <person name="Zhu Y."/>
            <person name="Hemphill L."/>
            <person name="Shang Y."/>
            <person name="Youmans B."/>
            <person name="Ayvaz T."/>
            <person name="Ross M."/>
            <person name="Santibanez J."/>
            <person name="Aqrawi P."/>
            <person name="Gross S."/>
            <person name="Joshi V."/>
            <person name="Fowler G."/>
            <person name="Nazareth L."/>
            <person name="Reid J."/>
            <person name="Worley K."/>
            <person name="Petrosino J."/>
            <person name="Highlander S."/>
            <person name="Gibbs R."/>
        </authorList>
    </citation>
    <scope>NUCLEOTIDE SEQUENCE [LARGE SCALE GENOMIC DNA]</scope>
    <source>
        <strain evidence="2 3">ATCC 12755</strain>
    </source>
</reference>
<evidence type="ECO:0000313" key="2">
    <source>
        <dbReference type="EMBL" id="EGC71036.1"/>
    </source>
</evidence>
<name>F0EFB1_ENTCA</name>
<organism evidence="2 3">
    <name type="scientific">Enterococcus casseliflavus ATCC 12755</name>
    <dbReference type="NCBI Taxonomy" id="888066"/>
    <lineage>
        <taxon>Bacteria</taxon>
        <taxon>Bacillati</taxon>
        <taxon>Bacillota</taxon>
        <taxon>Bacilli</taxon>
        <taxon>Lactobacillales</taxon>
        <taxon>Enterococcaceae</taxon>
        <taxon>Enterococcus</taxon>
    </lineage>
</organism>
<dbReference type="Proteomes" id="UP000004835">
    <property type="component" value="Unassembled WGS sequence"/>
</dbReference>
<proteinExistence type="predicted"/>
<evidence type="ECO:0008006" key="4">
    <source>
        <dbReference type="Google" id="ProtNLM"/>
    </source>
</evidence>
<dbReference type="EMBL" id="AEWT01000002">
    <property type="protein sequence ID" value="EGC71036.1"/>
    <property type="molecule type" value="Genomic_DNA"/>
</dbReference>
<feature type="signal peptide" evidence="1">
    <location>
        <begin position="1"/>
        <end position="42"/>
    </location>
</feature>
<accession>F0EFB1</accession>
<feature type="chain" id="PRO_5038563812" description="DUF1307 domain-containing protein" evidence="1">
    <location>
        <begin position="43"/>
        <end position="179"/>
    </location>
</feature>
<sequence>MKEGNLGKTRRGKMKTKSKLGRRMFATVCLAVLFFLASCSSAGVDSAAANQVLTNSNSHQQYALYLFEDGRITVNKTLSFLVDPNQEPADLVEEQEAQLVQINETLQAEFPKSKALTAADIGTMHTFEVTNAQVIIDQEKKEVRMTGDDFEKVFKMVDNNDKRLIDDEQNEYEFSYDEK</sequence>
<dbReference type="HOGENOM" id="CLU_1600140_0_0_9"/>
<gene>
    <name evidence="2" type="ORF">HMPREF9087_0413</name>
</gene>